<keyword evidence="9" id="KW-1185">Reference proteome</keyword>
<dbReference type="FunFam" id="3.30.160.60:FF:000491">
    <property type="entry name" value="zinc finger matrin-type protein 2-like"/>
    <property type="match status" value="1"/>
</dbReference>
<evidence type="ECO:0000256" key="1">
    <source>
        <dbReference type="ARBA" id="ARBA00022723"/>
    </source>
</evidence>
<dbReference type="GO" id="GO:0046540">
    <property type="term" value="C:U4/U6 x U5 tri-snRNP complex"/>
    <property type="evidence" value="ECO:0007669"/>
    <property type="project" value="TreeGrafter"/>
</dbReference>
<evidence type="ECO:0000313" key="9">
    <source>
        <dbReference type="Proteomes" id="UP000789405"/>
    </source>
</evidence>
<keyword evidence="1" id="KW-0479">Metal-binding</keyword>
<feature type="coiled-coil region" evidence="5">
    <location>
        <begin position="216"/>
        <end position="262"/>
    </location>
</feature>
<organism evidence="8 9">
    <name type="scientific">Dentiscutata erythropus</name>
    <dbReference type="NCBI Taxonomy" id="1348616"/>
    <lineage>
        <taxon>Eukaryota</taxon>
        <taxon>Fungi</taxon>
        <taxon>Fungi incertae sedis</taxon>
        <taxon>Mucoromycota</taxon>
        <taxon>Glomeromycotina</taxon>
        <taxon>Glomeromycetes</taxon>
        <taxon>Diversisporales</taxon>
        <taxon>Gigasporaceae</taxon>
        <taxon>Dentiscutata</taxon>
    </lineage>
</organism>
<evidence type="ECO:0000256" key="4">
    <source>
        <dbReference type="ARBA" id="ARBA00023242"/>
    </source>
</evidence>
<evidence type="ECO:0000256" key="3">
    <source>
        <dbReference type="ARBA" id="ARBA00022833"/>
    </source>
</evidence>
<feature type="compositionally biased region" description="Basic and acidic residues" evidence="6">
    <location>
        <begin position="110"/>
        <end position="125"/>
    </location>
</feature>
<keyword evidence="4" id="KW-0539">Nucleus</keyword>
<evidence type="ECO:0000256" key="5">
    <source>
        <dbReference type="SAM" id="Coils"/>
    </source>
</evidence>
<feature type="domain" description="U1-type" evidence="7">
    <location>
        <begin position="174"/>
        <end position="208"/>
    </location>
</feature>
<dbReference type="InterPro" id="IPR036236">
    <property type="entry name" value="Znf_C2H2_sf"/>
</dbReference>
<keyword evidence="3" id="KW-0862">Zinc</keyword>
<protein>
    <submittedName>
        <fullName evidence="8">19251_t:CDS:1</fullName>
    </submittedName>
</protein>
<reference evidence="8" key="1">
    <citation type="submission" date="2021-06" db="EMBL/GenBank/DDBJ databases">
        <authorList>
            <person name="Kallberg Y."/>
            <person name="Tangrot J."/>
            <person name="Rosling A."/>
        </authorList>
    </citation>
    <scope>NUCLEOTIDE SEQUENCE</scope>
    <source>
        <strain evidence="8">MA453B</strain>
    </source>
</reference>
<dbReference type="InterPro" id="IPR003604">
    <property type="entry name" value="Matrin/U1-like-C_Znf_C2H2"/>
</dbReference>
<dbReference type="GO" id="GO:0008270">
    <property type="term" value="F:zinc ion binding"/>
    <property type="evidence" value="ECO:0007669"/>
    <property type="project" value="UniProtKB-KW"/>
</dbReference>
<keyword evidence="2" id="KW-0863">Zinc-finger</keyword>
<dbReference type="Pfam" id="PF12171">
    <property type="entry name" value="zf-C2H2_jaz"/>
    <property type="match status" value="1"/>
</dbReference>
<dbReference type="EMBL" id="CAJVPY010000230">
    <property type="protein sequence ID" value="CAG8459329.1"/>
    <property type="molecule type" value="Genomic_DNA"/>
</dbReference>
<evidence type="ECO:0000256" key="6">
    <source>
        <dbReference type="SAM" id="MobiDB-lite"/>
    </source>
</evidence>
<dbReference type="AlphaFoldDB" id="A0A9N8VQY3"/>
<dbReference type="GO" id="GO:0003676">
    <property type="term" value="F:nucleic acid binding"/>
    <property type="evidence" value="ECO:0007669"/>
    <property type="project" value="InterPro"/>
</dbReference>
<dbReference type="SUPFAM" id="SSF57667">
    <property type="entry name" value="beta-beta-alpha zinc fingers"/>
    <property type="match status" value="1"/>
</dbReference>
<evidence type="ECO:0000259" key="7">
    <source>
        <dbReference type="SMART" id="SM00451"/>
    </source>
</evidence>
<accession>A0A9N8VQY3</accession>
<dbReference type="Gene3D" id="3.30.160.60">
    <property type="entry name" value="Classic Zinc Finger"/>
    <property type="match status" value="1"/>
</dbReference>
<feature type="non-terminal residue" evidence="8">
    <location>
        <position position="295"/>
    </location>
</feature>
<evidence type="ECO:0000256" key="2">
    <source>
        <dbReference type="ARBA" id="ARBA00022771"/>
    </source>
</evidence>
<evidence type="ECO:0000313" key="8">
    <source>
        <dbReference type="EMBL" id="CAG8459329.1"/>
    </source>
</evidence>
<dbReference type="GO" id="GO:0005681">
    <property type="term" value="C:spliceosomal complex"/>
    <property type="evidence" value="ECO:0007669"/>
    <property type="project" value="InterPro"/>
</dbReference>
<sequence length="295" mass="35044">MRFMVVCGSSESLSRKQQLAHKFFEETEELSPRIIEIIKTEMMYNNKKYKYAIASFPFLLYKWYSSLNKYLRDKVRGMAESKRVVYEKTAHDTSFRRTWDKEEFERRARERARQEREQQEDEDRKRKGIKPKYSESSIDEPPRDLLRARTERVILDANLNKTQVVQSTSIASKQPGFYCKECDCVVKDSVNYLDHINGKKHQRALGMSMKVERSTIDQIKAKFEHLKKKKEEEQQIYGKYAIEKCKENMQKFRTDATETTKENEGNFANITEVTLNFEKKGSWQTVIPNHFMYTG</sequence>
<dbReference type="OrthoDB" id="30343at2759"/>
<keyword evidence="5" id="KW-0175">Coiled coil</keyword>
<dbReference type="PANTHER" id="PTHR45986">
    <property type="entry name" value="ZINC FINGER MATRIN-TYPE PROTEIN 2"/>
    <property type="match status" value="1"/>
</dbReference>
<proteinExistence type="predicted"/>
<dbReference type="InterPro" id="IPR040107">
    <property type="entry name" value="Snu23"/>
</dbReference>
<dbReference type="GO" id="GO:0000398">
    <property type="term" value="P:mRNA splicing, via spliceosome"/>
    <property type="evidence" value="ECO:0007669"/>
    <property type="project" value="InterPro"/>
</dbReference>
<dbReference type="InterPro" id="IPR022755">
    <property type="entry name" value="Znf_C2H2_jaz"/>
</dbReference>
<dbReference type="SMART" id="SM00451">
    <property type="entry name" value="ZnF_U1"/>
    <property type="match status" value="1"/>
</dbReference>
<feature type="region of interest" description="Disordered" evidence="6">
    <location>
        <begin position="110"/>
        <end position="142"/>
    </location>
</feature>
<dbReference type="Proteomes" id="UP000789405">
    <property type="component" value="Unassembled WGS sequence"/>
</dbReference>
<dbReference type="PANTHER" id="PTHR45986:SF1">
    <property type="entry name" value="ZINC FINGER MATRIN-TYPE PROTEIN 2"/>
    <property type="match status" value="1"/>
</dbReference>
<name>A0A9N8VQY3_9GLOM</name>
<gene>
    <name evidence="8" type="ORF">DERYTH_LOCUS929</name>
</gene>
<comment type="caution">
    <text evidence="8">The sequence shown here is derived from an EMBL/GenBank/DDBJ whole genome shotgun (WGS) entry which is preliminary data.</text>
</comment>